<comment type="caution">
    <text evidence="1">The sequence shown here is derived from an EMBL/GenBank/DDBJ whole genome shotgun (WGS) entry which is preliminary data.</text>
</comment>
<name>A0A369QT08_9BACT</name>
<dbReference type="AlphaFoldDB" id="A0A369QT08"/>
<keyword evidence="2" id="KW-1185">Reference proteome</keyword>
<proteinExistence type="predicted"/>
<dbReference type="EMBL" id="QASA01000001">
    <property type="protein sequence ID" value="RDC65298.1"/>
    <property type="molecule type" value="Genomic_DNA"/>
</dbReference>
<evidence type="ECO:0000313" key="2">
    <source>
        <dbReference type="Proteomes" id="UP000253919"/>
    </source>
</evidence>
<protein>
    <submittedName>
        <fullName evidence="1">Uncharacterized protein</fullName>
    </submittedName>
</protein>
<evidence type="ECO:0000313" key="1">
    <source>
        <dbReference type="EMBL" id="RDC65298.1"/>
    </source>
</evidence>
<accession>A0A369QT08</accession>
<sequence length="156" mass="16590">MVNQNVRDSPITLKATSTSGLPVSFSVVSGPATIKNNQLTLTGTRMVTIKAFQAGDATYGPAAVSQRFLVYNSPVSQVWNKTYGGVVTDENPDSPCVEEYQDLYGASTLRAMVRTPDGGYLLGAPLIPGKETTKVLLTGECLPMVVMGRMLSKITG</sequence>
<gene>
    <name evidence="1" type="ORF">AHMF7616_03928</name>
</gene>
<reference evidence="1 2" key="1">
    <citation type="submission" date="2018-04" db="EMBL/GenBank/DDBJ databases">
        <title>Adhaeribacter sp. HMF7616 genome sequencing and assembly.</title>
        <authorList>
            <person name="Kang H."/>
            <person name="Kang J."/>
            <person name="Cha I."/>
            <person name="Kim H."/>
            <person name="Joh K."/>
        </authorList>
    </citation>
    <scope>NUCLEOTIDE SEQUENCE [LARGE SCALE GENOMIC DNA]</scope>
    <source>
        <strain evidence="1 2">HMF7616</strain>
    </source>
</reference>
<dbReference type="RefSeq" id="WP_115374327.1">
    <property type="nucleotide sequence ID" value="NZ_QASA01000001.1"/>
</dbReference>
<dbReference type="Proteomes" id="UP000253919">
    <property type="component" value="Unassembled WGS sequence"/>
</dbReference>
<organism evidence="1 2">
    <name type="scientific">Adhaeribacter pallidiroseus</name>
    <dbReference type="NCBI Taxonomy" id="2072847"/>
    <lineage>
        <taxon>Bacteria</taxon>
        <taxon>Pseudomonadati</taxon>
        <taxon>Bacteroidota</taxon>
        <taxon>Cytophagia</taxon>
        <taxon>Cytophagales</taxon>
        <taxon>Hymenobacteraceae</taxon>
        <taxon>Adhaeribacter</taxon>
    </lineage>
</organism>
<dbReference type="OrthoDB" id="9786188at2"/>